<keyword evidence="2" id="KW-0678">Repressor</keyword>
<keyword evidence="9" id="KW-1185">Reference proteome</keyword>
<dbReference type="AlphaFoldDB" id="A0A1S1Q0M5"/>
<organism evidence="8 9">
    <name type="scientific">Parafrankia soli</name>
    <dbReference type="NCBI Taxonomy" id="2599596"/>
    <lineage>
        <taxon>Bacteria</taxon>
        <taxon>Bacillati</taxon>
        <taxon>Actinomycetota</taxon>
        <taxon>Actinomycetes</taxon>
        <taxon>Frankiales</taxon>
        <taxon>Frankiaceae</taxon>
        <taxon>Parafrankia</taxon>
    </lineage>
</organism>
<evidence type="ECO:0000256" key="5">
    <source>
        <dbReference type="ARBA" id="ARBA00023163"/>
    </source>
</evidence>
<evidence type="ECO:0000256" key="6">
    <source>
        <dbReference type="ARBA" id="ARBA00024937"/>
    </source>
</evidence>
<dbReference type="Proteomes" id="UP000179769">
    <property type="component" value="Unassembled WGS sequence"/>
</dbReference>
<evidence type="ECO:0000313" key="8">
    <source>
        <dbReference type="EMBL" id="OHV27109.1"/>
    </source>
</evidence>
<evidence type="ECO:0000256" key="3">
    <source>
        <dbReference type="ARBA" id="ARBA00023015"/>
    </source>
</evidence>
<keyword evidence="3" id="KW-0805">Transcription regulation</keyword>
<evidence type="ECO:0000256" key="1">
    <source>
        <dbReference type="ARBA" id="ARBA00021390"/>
    </source>
</evidence>
<proteinExistence type="predicted"/>
<dbReference type="PROSITE" id="PS00894">
    <property type="entry name" value="HTH_DEOR_1"/>
    <property type="match status" value="1"/>
</dbReference>
<keyword evidence="5" id="KW-0804">Transcription</keyword>
<sequence>MPQRNVPGEDRLTWLSDQLRDQGAVTITAAAAALNVSEMTIRRDLFQLEERGVARRVRGGARSVGPRSFAQRRDRMAAAKSRIAAKLAELVPDGGAVAFDASSTVMRLAGALTSADDLLVVTNGPDTFGVLRDRPGISVLLTGGRLDPRTGSLVGPLASRAAADITVRRLFASAAALDERAGPLEETPEEADVKRALAAGAEQIVLAVDSSKLGTRAVARWLDWDRVDWLVTELDPQDDRLAPYRRVTRLR</sequence>
<dbReference type="EMBL" id="MAXA01000225">
    <property type="protein sequence ID" value="OHV27109.1"/>
    <property type="molecule type" value="Genomic_DNA"/>
</dbReference>
<dbReference type="PANTHER" id="PTHR30363:SF4">
    <property type="entry name" value="GLYCEROL-3-PHOSPHATE REGULON REPRESSOR"/>
    <property type="match status" value="1"/>
</dbReference>
<feature type="domain" description="HTH deoR-type" evidence="7">
    <location>
        <begin position="8"/>
        <end position="63"/>
    </location>
</feature>
<reference evidence="9" key="1">
    <citation type="submission" date="2016-07" db="EMBL/GenBank/DDBJ databases">
        <title>Frankia sp. NRRL B-16219 Genome sequencing.</title>
        <authorList>
            <person name="Ghodhbane-Gtari F."/>
            <person name="Swanson E."/>
            <person name="Gueddou A."/>
            <person name="Louati M."/>
            <person name="Nouioui I."/>
            <person name="Hezbri K."/>
            <person name="Abebe-Akele F."/>
            <person name="Simpson S."/>
            <person name="Morris K."/>
            <person name="Thomas K."/>
            <person name="Gtari M."/>
            <person name="Tisa L.S."/>
        </authorList>
    </citation>
    <scope>NUCLEOTIDE SEQUENCE [LARGE SCALE GENOMIC DNA]</scope>
    <source>
        <strain evidence="9">NRRL B-16219</strain>
    </source>
</reference>
<dbReference type="PROSITE" id="PS51000">
    <property type="entry name" value="HTH_DEOR_2"/>
    <property type="match status" value="1"/>
</dbReference>
<dbReference type="InterPro" id="IPR001034">
    <property type="entry name" value="DeoR_HTH"/>
</dbReference>
<dbReference type="SUPFAM" id="SSF46785">
    <property type="entry name" value="Winged helix' DNA-binding domain"/>
    <property type="match status" value="1"/>
</dbReference>
<name>A0A1S1Q0M5_9ACTN</name>
<dbReference type="PANTHER" id="PTHR30363">
    <property type="entry name" value="HTH-TYPE TRANSCRIPTIONAL REGULATOR SRLR-RELATED"/>
    <property type="match status" value="1"/>
</dbReference>
<dbReference type="InterPro" id="IPR050313">
    <property type="entry name" value="Carb_Metab_HTH_regulators"/>
</dbReference>
<protein>
    <recommendedName>
        <fullName evidence="1">Lactose phosphotransferase system repressor</fullName>
    </recommendedName>
</protein>
<dbReference type="InterPro" id="IPR014036">
    <property type="entry name" value="DeoR-like_C"/>
</dbReference>
<dbReference type="GO" id="GO:0003677">
    <property type="term" value="F:DNA binding"/>
    <property type="evidence" value="ECO:0007669"/>
    <property type="project" value="UniProtKB-KW"/>
</dbReference>
<accession>A0A1S1Q0M5</accession>
<dbReference type="GO" id="GO:0003700">
    <property type="term" value="F:DNA-binding transcription factor activity"/>
    <property type="evidence" value="ECO:0007669"/>
    <property type="project" value="InterPro"/>
</dbReference>
<keyword evidence="4" id="KW-0238">DNA-binding</keyword>
<comment type="caution">
    <text evidence="8">The sequence shown here is derived from an EMBL/GenBank/DDBJ whole genome shotgun (WGS) entry which is preliminary data.</text>
</comment>
<dbReference type="SMART" id="SM00420">
    <property type="entry name" value="HTH_DEOR"/>
    <property type="match status" value="1"/>
</dbReference>
<evidence type="ECO:0000313" key="9">
    <source>
        <dbReference type="Proteomes" id="UP000179769"/>
    </source>
</evidence>
<dbReference type="InterPro" id="IPR037171">
    <property type="entry name" value="NagB/RpiA_transferase-like"/>
</dbReference>
<dbReference type="Pfam" id="PF08220">
    <property type="entry name" value="HTH_DeoR"/>
    <property type="match status" value="1"/>
</dbReference>
<dbReference type="InterPro" id="IPR018356">
    <property type="entry name" value="Tscrpt_reg_HTH_DeoR_CS"/>
</dbReference>
<dbReference type="SUPFAM" id="SSF100950">
    <property type="entry name" value="NagB/RpiA/CoA transferase-like"/>
    <property type="match status" value="1"/>
</dbReference>
<evidence type="ECO:0000256" key="2">
    <source>
        <dbReference type="ARBA" id="ARBA00022491"/>
    </source>
</evidence>
<gene>
    <name evidence="8" type="ORF">BBK14_21105</name>
</gene>
<dbReference type="PRINTS" id="PR00037">
    <property type="entry name" value="HTHLACR"/>
</dbReference>
<dbReference type="SMART" id="SM01134">
    <property type="entry name" value="DeoRC"/>
    <property type="match status" value="1"/>
</dbReference>
<dbReference type="InterPro" id="IPR036390">
    <property type="entry name" value="WH_DNA-bd_sf"/>
</dbReference>
<evidence type="ECO:0000259" key="7">
    <source>
        <dbReference type="PROSITE" id="PS51000"/>
    </source>
</evidence>
<comment type="function">
    <text evidence="6">Repressor of the lactose catabolism operon. Galactose-6-phosphate is the inducer.</text>
</comment>
<dbReference type="Pfam" id="PF00455">
    <property type="entry name" value="DeoRC"/>
    <property type="match status" value="1"/>
</dbReference>
<evidence type="ECO:0000256" key="4">
    <source>
        <dbReference type="ARBA" id="ARBA00023125"/>
    </source>
</evidence>